<dbReference type="SUPFAM" id="SSF51735">
    <property type="entry name" value="NAD(P)-binding Rossmann-fold domains"/>
    <property type="match status" value="2"/>
</dbReference>
<accession>A0A5N5EAV9</accession>
<organism evidence="10 11">
    <name type="scientific">Streptomyces arboris</name>
    <dbReference type="NCBI Taxonomy" id="2600619"/>
    <lineage>
        <taxon>Bacteria</taxon>
        <taxon>Bacillati</taxon>
        <taxon>Actinomycetota</taxon>
        <taxon>Actinomycetes</taxon>
        <taxon>Kitasatosporales</taxon>
        <taxon>Streptomycetaceae</taxon>
        <taxon>Streptomyces</taxon>
    </lineage>
</organism>
<dbReference type="GO" id="GO:0031177">
    <property type="term" value="F:phosphopantetheine binding"/>
    <property type="evidence" value="ECO:0007669"/>
    <property type="project" value="InterPro"/>
</dbReference>
<evidence type="ECO:0000256" key="4">
    <source>
        <dbReference type="ARBA" id="ARBA00022679"/>
    </source>
</evidence>
<dbReference type="Pfam" id="PF00550">
    <property type="entry name" value="PP-binding"/>
    <property type="match status" value="1"/>
</dbReference>
<evidence type="ECO:0000256" key="2">
    <source>
        <dbReference type="ARBA" id="ARBA00022450"/>
    </source>
</evidence>
<dbReference type="InterPro" id="IPR016035">
    <property type="entry name" value="Acyl_Trfase/lysoPLipase"/>
</dbReference>
<evidence type="ECO:0000256" key="5">
    <source>
        <dbReference type="ARBA" id="ARBA00023194"/>
    </source>
</evidence>
<reference evidence="10 11" key="1">
    <citation type="submission" date="2019-09" db="EMBL/GenBank/DDBJ databases">
        <authorList>
            <person name="Liu P."/>
        </authorList>
    </citation>
    <scope>NUCLEOTIDE SEQUENCE [LARGE SCALE GENOMIC DNA]</scope>
    <source>
        <strain evidence="10 11">TRM68085</strain>
    </source>
</reference>
<dbReference type="CDD" id="cd08956">
    <property type="entry name" value="KR_3_FAS_SDR_x"/>
    <property type="match status" value="1"/>
</dbReference>
<keyword evidence="6" id="KW-0511">Multifunctional enzyme</keyword>
<dbReference type="GO" id="GO:0004312">
    <property type="term" value="F:fatty acid synthase activity"/>
    <property type="evidence" value="ECO:0007669"/>
    <property type="project" value="TreeGrafter"/>
</dbReference>
<dbReference type="InterPro" id="IPR020806">
    <property type="entry name" value="PKS_PP-bd"/>
</dbReference>
<dbReference type="Pfam" id="PF14765">
    <property type="entry name" value="PS-DH"/>
    <property type="match status" value="1"/>
</dbReference>
<dbReference type="RefSeq" id="WP_151514222.1">
    <property type="nucleotide sequence ID" value="NZ_VYUA01000107.1"/>
</dbReference>
<comment type="pathway">
    <text evidence="1">Antibiotic biosynthesis.</text>
</comment>
<dbReference type="Gene3D" id="3.40.50.720">
    <property type="entry name" value="NAD(P)-binding Rossmann-like Domain"/>
    <property type="match status" value="1"/>
</dbReference>
<dbReference type="PANTHER" id="PTHR43775:SF51">
    <property type="entry name" value="INACTIVE PHENOLPHTHIOCEROL SYNTHESIS POLYKETIDE SYNTHASE TYPE I PKS1-RELATED"/>
    <property type="match status" value="1"/>
</dbReference>
<dbReference type="SUPFAM" id="SSF47336">
    <property type="entry name" value="ACP-like"/>
    <property type="match status" value="1"/>
</dbReference>
<keyword evidence="2" id="KW-0596">Phosphopantetheine</keyword>
<dbReference type="InterPro" id="IPR050091">
    <property type="entry name" value="PKS_NRPS_Biosynth_Enz"/>
</dbReference>
<gene>
    <name evidence="10" type="ORF">F5983_37740</name>
</gene>
<dbReference type="AlphaFoldDB" id="A0A5N5EAV9"/>
<dbReference type="SMART" id="SM00826">
    <property type="entry name" value="PKS_DH"/>
    <property type="match status" value="1"/>
</dbReference>
<evidence type="ECO:0000313" key="10">
    <source>
        <dbReference type="EMBL" id="KAB2587486.1"/>
    </source>
</evidence>
<feature type="region of interest" description="N-terminal hotdog fold" evidence="7">
    <location>
        <begin position="141"/>
        <end position="268"/>
    </location>
</feature>
<evidence type="ECO:0000259" key="9">
    <source>
        <dbReference type="PROSITE" id="PS52019"/>
    </source>
</evidence>
<dbReference type="InterPro" id="IPR057326">
    <property type="entry name" value="KR_dom"/>
</dbReference>
<evidence type="ECO:0000256" key="6">
    <source>
        <dbReference type="ARBA" id="ARBA00023268"/>
    </source>
</evidence>
<dbReference type="InterPro" id="IPR009081">
    <property type="entry name" value="PP-bd_ACP"/>
</dbReference>
<feature type="non-terminal residue" evidence="10">
    <location>
        <position position="1"/>
    </location>
</feature>
<protein>
    <submittedName>
        <fullName evidence="10">SDR family NAD(P)-dependent oxidoreductase</fullName>
    </submittedName>
</protein>
<name>A0A5N5EAV9_9ACTN</name>
<feature type="active site" description="Proton acceptor; for dehydratase activity" evidence="7">
    <location>
        <position position="173"/>
    </location>
</feature>
<keyword evidence="5" id="KW-0045">Antibiotic biosynthesis</keyword>
<dbReference type="FunFam" id="1.10.1200.10:FF:000007">
    <property type="entry name" value="Probable polyketide synthase pks17"/>
    <property type="match status" value="1"/>
</dbReference>
<proteinExistence type="predicted"/>
<feature type="region of interest" description="C-terminal hotdog fold" evidence="7">
    <location>
        <begin position="294"/>
        <end position="465"/>
    </location>
</feature>
<dbReference type="SMART" id="SM00823">
    <property type="entry name" value="PKS_PP"/>
    <property type="match status" value="1"/>
</dbReference>
<dbReference type="Gene3D" id="3.30.70.3290">
    <property type="match status" value="1"/>
</dbReference>
<dbReference type="InterPro" id="IPR042104">
    <property type="entry name" value="PKS_dehydratase_sf"/>
</dbReference>
<dbReference type="SUPFAM" id="SSF52151">
    <property type="entry name" value="FabD/lysophospholipase-like"/>
    <property type="match status" value="1"/>
</dbReference>
<feature type="domain" description="Carrier" evidence="8">
    <location>
        <begin position="864"/>
        <end position="939"/>
    </location>
</feature>
<dbReference type="InterPro" id="IPR055123">
    <property type="entry name" value="SpnB-like_Rossmann"/>
</dbReference>
<dbReference type="Pfam" id="PF08659">
    <property type="entry name" value="KR"/>
    <property type="match status" value="1"/>
</dbReference>
<dbReference type="Proteomes" id="UP000326907">
    <property type="component" value="Unassembled WGS sequence"/>
</dbReference>
<dbReference type="Pfam" id="PF22953">
    <property type="entry name" value="SpnB_Rossmann"/>
    <property type="match status" value="1"/>
</dbReference>
<feature type="active site" description="Proton donor; for dehydratase activity" evidence="7">
    <location>
        <position position="362"/>
    </location>
</feature>
<dbReference type="GO" id="GO:0006633">
    <property type="term" value="P:fatty acid biosynthetic process"/>
    <property type="evidence" value="ECO:0007669"/>
    <property type="project" value="TreeGrafter"/>
</dbReference>
<comment type="caution">
    <text evidence="10">The sequence shown here is derived from an EMBL/GenBank/DDBJ whole genome shotgun (WGS) entry which is preliminary data.</text>
</comment>
<dbReference type="InterPro" id="IPR049900">
    <property type="entry name" value="PKS_mFAS_DH"/>
</dbReference>
<dbReference type="Pfam" id="PF21089">
    <property type="entry name" value="PKS_DH_N"/>
    <property type="match status" value="1"/>
</dbReference>
<dbReference type="InterPro" id="IPR036736">
    <property type="entry name" value="ACP-like_sf"/>
</dbReference>
<evidence type="ECO:0000313" key="11">
    <source>
        <dbReference type="Proteomes" id="UP000326907"/>
    </source>
</evidence>
<dbReference type="InterPro" id="IPR020807">
    <property type="entry name" value="PKS_DH"/>
</dbReference>
<dbReference type="InterPro" id="IPR006162">
    <property type="entry name" value="Ppantetheine_attach_site"/>
</dbReference>
<evidence type="ECO:0000256" key="7">
    <source>
        <dbReference type="PROSITE-ProRule" id="PRU01363"/>
    </source>
</evidence>
<sequence length="1026" mass="106837">NVTGTLAKEEELTSPDYWARHIREAVRFHDGIRHLEEQGVTHFLELGPDSVLAALAADSFANTEVSEAIPALRRGRPEAATLVQAIGRFHNRGVRVDWDAFFAGTGARNRTLPTYAFQHDRYWLDPTMAGATATGPDATGHPLLGTAVPVAGTAQVLFTGRLSARTHAWVGDHAVLDAPVVPVSVFVEAAIRASDEVGAGHLVSLSAHKPLVLPASGAVRLQTVLGAPDVSGRRTFTVHARPEGVAGRDGADWTVHAEGVFAADGEGPLSTVTAAAGATGEVRLDERLLPDAAGYGLHPALLDDAVRGILGDAPAGSVRIPAEWHGVRLHTTGATVVRVLVDRAGAEEESQGGEAVSVQLTDTAGAPVLTVDRLVLRDVPDEEFIPADDARGPLYRLDWTPLDASGSGTPVRWGVLGAGLPGFGTARFTKVAEIADAVEGGETVDAVLAAVGPLPATDSAAEAARFLTLEALGLVQEWLAESRLTETRLVVLTAGAVDTADGQAPDPALAAVWGLLRSAQAEAPDRIVLVDASTEAGAPSEPLLSAVLTAGEPQAALRGGAVLLPRLRRPEPEAVGARNPGFADGTVLVTGAAGALAAHVVRHLVTDHGARHLLLLDRQSEGTWPAPGLLDELEEAGAQVTVVPCDTSDREALATALAAVPGERPLTAVVHLAGVLDNALLAAQTPEGLADVLRAKADTAWHLHELTRERDLTAFVLFSSSTGVIGGPGQANYAAASAFLDALAGRRAAEGLPATSVAWGLWDVPDGINAQLDERDRSRFVREGFRALVPQEALGLLDTALGTDAAALVALPVDASVMRSGGRVPEVLRGLVGVRNRRGTAATEEAGGRLAGQLAGLTATERHKLVLQLVRNEVATVLGHADSGAVEADRAFQEMGFDSMTAVELRNRIAEQTGIRLAATMAFDHPSPAALTAHVLERLRPADAEGSGKAGAVAELERLEAALTAVPEDGPDRTEIVVRLQNLLDRLSGTGGVGQEDQEDLASRLESASAEEIFALIDTELDDPAV</sequence>
<dbReference type="Gene3D" id="3.10.129.110">
    <property type="entry name" value="Polyketide synthase dehydratase"/>
    <property type="match status" value="2"/>
</dbReference>
<dbReference type="PROSITE" id="PS52019">
    <property type="entry name" value="PKS_MFAS_DH"/>
    <property type="match status" value="1"/>
</dbReference>
<dbReference type="Gene3D" id="3.40.366.10">
    <property type="entry name" value="Malonyl-Coenzyme A Acyl Carrier Protein, domain 2"/>
    <property type="match status" value="1"/>
</dbReference>
<dbReference type="PANTHER" id="PTHR43775">
    <property type="entry name" value="FATTY ACID SYNTHASE"/>
    <property type="match status" value="1"/>
</dbReference>
<dbReference type="GO" id="GO:0017000">
    <property type="term" value="P:antibiotic biosynthetic process"/>
    <property type="evidence" value="ECO:0007669"/>
    <property type="project" value="UniProtKB-KW"/>
</dbReference>
<dbReference type="PROSITE" id="PS00012">
    <property type="entry name" value="PHOSPHOPANTETHEINE"/>
    <property type="match status" value="1"/>
</dbReference>
<dbReference type="InterPro" id="IPR036291">
    <property type="entry name" value="NAD(P)-bd_dom_sf"/>
</dbReference>
<dbReference type="InterPro" id="IPR013968">
    <property type="entry name" value="PKS_KR"/>
</dbReference>
<dbReference type="InterPro" id="IPR049551">
    <property type="entry name" value="PKS_DH_C"/>
</dbReference>
<feature type="domain" description="PKS/mFAS DH" evidence="9">
    <location>
        <begin position="141"/>
        <end position="465"/>
    </location>
</feature>
<dbReference type="SMART" id="SM01294">
    <property type="entry name" value="PKS_PP_betabranch"/>
    <property type="match status" value="1"/>
</dbReference>
<evidence type="ECO:0000256" key="1">
    <source>
        <dbReference type="ARBA" id="ARBA00004792"/>
    </source>
</evidence>
<evidence type="ECO:0000256" key="3">
    <source>
        <dbReference type="ARBA" id="ARBA00022553"/>
    </source>
</evidence>
<dbReference type="InterPro" id="IPR001227">
    <property type="entry name" value="Ac_transferase_dom_sf"/>
</dbReference>
<dbReference type="PROSITE" id="PS50075">
    <property type="entry name" value="CARRIER"/>
    <property type="match status" value="1"/>
</dbReference>
<dbReference type="SMART" id="SM00822">
    <property type="entry name" value="PKS_KR"/>
    <property type="match status" value="1"/>
</dbReference>
<dbReference type="EMBL" id="VYUA01000107">
    <property type="protein sequence ID" value="KAB2587486.1"/>
    <property type="molecule type" value="Genomic_DNA"/>
</dbReference>
<dbReference type="InterPro" id="IPR049552">
    <property type="entry name" value="PKS_DH_N"/>
</dbReference>
<keyword evidence="3" id="KW-0597">Phosphoprotein</keyword>
<keyword evidence="11" id="KW-1185">Reference proteome</keyword>
<keyword evidence="4" id="KW-0808">Transferase</keyword>
<dbReference type="Gene3D" id="1.10.1200.10">
    <property type="entry name" value="ACP-like"/>
    <property type="match status" value="1"/>
</dbReference>
<evidence type="ECO:0000259" key="8">
    <source>
        <dbReference type="PROSITE" id="PS50075"/>
    </source>
</evidence>